<protein>
    <submittedName>
        <fullName evidence="9">Acyl-CoA dehydrogenase</fullName>
    </submittedName>
</protein>
<sequence length="736" mass="77845">MAPTGYDLGLGLSEEHLALADSVRGFADRHLNADVRRAAVDAKAESLPPFWGELAGQGLLGLHVPEEHGGQGASLLELAVALEVLGRAAQPGPLLPTVLASALLVAADAKAGAELLPGLADGSRTAGVGLADPLDGRETGSEVTVSGSTVGVLGGAVADVLLLPVRLSSGVRWVVLDKADLKVREQDSMDVIRRCALVEAVDVVVPAERVLDRLPAERVRSIAAVIFGAEAVGVASWCVSTAAEYAKVRVQFGRPIGQFQGVKHKCAAMGIELERARAVVWDAARALDSRAEPAAADFAAAVAGVVAPDAAVRCGADCIQVLGGIGFTWEHDAHLYYRRALTLRGLLGRSSEWTDSVARYALSGVTRPVAIDLPEGSEAIRESVRAELAEIAELGPDEQLVALGDGGWVQPHLPRPYGRDAGPLEQVVIGEETKRAGIQMPELLMGGWAVPPIVAYGTEEQKQRVVVPTLRGEVVWCQLFSEPGAGSDLASLTTKAERVDGGWKLNGQKIWTTVAQFSDWAMLIARTDPAAPKHEGITYFILDMATPGVTVRPLREATGSALFNEVFLDDVFVPDDCVVGEINDGWTVARATLSSERVALGRGNASYPTLADLLRFAAGRDLDATAIHRIGEFVCENQVLDLLGARTVLKQLSGADVSTTSSVGKFLSMRFGQQIAEFCLAELGVAGAVAVKGQPSDKWMDQVIACRAMTIYGGTTEVQLNVIGERMLGLPRDADR</sequence>
<evidence type="ECO:0000313" key="10">
    <source>
        <dbReference type="Proteomes" id="UP000734823"/>
    </source>
</evidence>
<accession>A0ABR7KZ70</accession>
<dbReference type="PANTHER" id="PTHR43292">
    <property type="entry name" value="ACYL-COA DEHYDROGENASE"/>
    <property type="match status" value="1"/>
</dbReference>
<dbReference type="InterPro" id="IPR046373">
    <property type="entry name" value="Acyl-CoA_Oxase/DH_mid-dom_sf"/>
</dbReference>
<keyword evidence="5" id="KW-0560">Oxidoreductase</keyword>
<dbReference type="SUPFAM" id="SSF47203">
    <property type="entry name" value="Acyl-CoA dehydrogenase C-terminal domain-like"/>
    <property type="match status" value="2"/>
</dbReference>
<evidence type="ECO:0000313" key="9">
    <source>
        <dbReference type="EMBL" id="MBC6445647.1"/>
    </source>
</evidence>
<dbReference type="PANTHER" id="PTHR43292:SF4">
    <property type="entry name" value="ACYL-COA DEHYDROGENASE FADE34"/>
    <property type="match status" value="1"/>
</dbReference>
<dbReference type="Pfam" id="PF02771">
    <property type="entry name" value="Acyl-CoA_dh_N"/>
    <property type="match status" value="2"/>
</dbReference>
<evidence type="ECO:0000256" key="1">
    <source>
        <dbReference type="ARBA" id="ARBA00001974"/>
    </source>
</evidence>
<dbReference type="RefSeq" id="WP_187217720.1">
    <property type="nucleotide sequence ID" value="NZ_JABVED010000001.1"/>
</dbReference>
<dbReference type="Gene3D" id="1.10.540.10">
    <property type="entry name" value="Acyl-CoA dehydrogenase/oxidase, N-terminal domain"/>
    <property type="match status" value="2"/>
</dbReference>
<dbReference type="Proteomes" id="UP000734823">
    <property type="component" value="Unassembled WGS sequence"/>
</dbReference>
<organism evidence="9 10">
    <name type="scientific">Actinokineospora xionganensis</name>
    <dbReference type="NCBI Taxonomy" id="2684470"/>
    <lineage>
        <taxon>Bacteria</taxon>
        <taxon>Bacillati</taxon>
        <taxon>Actinomycetota</taxon>
        <taxon>Actinomycetes</taxon>
        <taxon>Pseudonocardiales</taxon>
        <taxon>Pseudonocardiaceae</taxon>
        <taxon>Actinokineospora</taxon>
    </lineage>
</organism>
<feature type="domain" description="Acyl-CoA dehydrogenase/oxidase N-terminal" evidence="8">
    <location>
        <begin position="13"/>
        <end position="122"/>
    </location>
</feature>
<feature type="domain" description="Acyl-CoA dehydrogenase/oxidase C-terminal" evidence="6">
    <location>
        <begin position="228"/>
        <end position="350"/>
    </location>
</feature>
<dbReference type="InterPro" id="IPR037069">
    <property type="entry name" value="AcylCoA_DH/ox_N_sf"/>
</dbReference>
<dbReference type="InterPro" id="IPR006091">
    <property type="entry name" value="Acyl-CoA_Oxase/DH_mid-dom"/>
</dbReference>
<feature type="domain" description="Acyl-CoA oxidase/dehydrogenase middle" evidence="7">
    <location>
        <begin position="477"/>
        <end position="571"/>
    </location>
</feature>
<dbReference type="Gene3D" id="1.20.140.10">
    <property type="entry name" value="Butyryl-CoA Dehydrogenase, subunit A, domain 3"/>
    <property type="match status" value="2"/>
</dbReference>
<reference evidence="9 10" key="1">
    <citation type="submission" date="2020-06" db="EMBL/GenBank/DDBJ databases">
        <title>Actinokineospora xiongansis sp. nov., isolated from soil of Baiyangdian.</title>
        <authorList>
            <person name="Zhang X."/>
        </authorList>
    </citation>
    <scope>NUCLEOTIDE SEQUENCE [LARGE SCALE GENOMIC DNA]</scope>
    <source>
        <strain evidence="9 10">HBU206404</strain>
    </source>
</reference>
<dbReference type="InterPro" id="IPR009100">
    <property type="entry name" value="AcylCoA_DH/oxidase_NM_dom_sf"/>
</dbReference>
<proteinExistence type="inferred from homology"/>
<keyword evidence="4" id="KW-0274">FAD</keyword>
<comment type="similarity">
    <text evidence="2">Belongs to the acyl-CoA dehydrogenase family.</text>
</comment>
<evidence type="ECO:0000256" key="3">
    <source>
        <dbReference type="ARBA" id="ARBA00022630"/>
    </source>
</evidence>
<dbReference type="Pfam" id="PF02770">
    <property type="entry name" value="Acyl-CoA_dh_M"/>
    <property type="match status" value="1"/>
</dbReference>
<name>A0ABR7KZ70_9PSEU</name>
<evidence type="ECO:0000256" key="5">
    <source>
        <dbReference type="ARBA" id="ARBA00023002"/>
    </source>
</evidence>
<dbReference type="Pfam" id="PF00441">
    <property type="entry name" value="Acyl-CoA_dh_1"/>
    <property type="match status" value="2"/>
</dbReference>
<evidence type="ECO:0000259" key="6">
    <source>
        <dbReference type="Pfam" id="PF00441"/>
    </source>
</evidence>
<keyword evidence="3" id="KW-0285">Flavoprotein</keyword>
<dbReference type="InterPro" id="IPR009075">
    <property type="entry name" value="AcylCo_DH/oxidase_C"/>
</dbReference>
<keyword evidence="10" id="KW-1185">Reference proteome</keyword>
<comment type="cofactor">
    <cofactor evidence="1">
        <name>FAD</name>
        <dbReference type="ChEBI" id="CHEBI:57692"/>
    </cofactor>
</comment>
<feature type="domain" description="Acyl-CoA dehydrogenase/oxidase N-terminal" evidence="8">
    <location>
        <begin position="381"/>
        <end position="473"/>
    </location>
</feature>
<evidence type="ECO:0000259" key="8">
    <source>
        <dbReference type="Pfam" id="PF02771"/>
    </source>
</evidence>
<evidence type="ECO:0000259" key="7">
    <source>
        <dbReference type="Pfam" id="PF02770"/>
    </source>
</evidence>
<dbReference type="SUPFAM" id="SSF56645">
    <property type="entry name" value="Acyl-CoA dehydrogenase NM domain-like"/>
    <property type="match status" value="2"/>
</dbReference>
<gene>
    <name evidence="9" type="ORF">GPZ80_00460</name>
</gene>
<dbReference type="Gene3D" id="2.40.110.10">
    <property type="entry name" value="Butyryl-CoA Dehydrogenase, subunit A, domain 2"/>
    <property type="match status" value="2"/>
</dbReference>
<dbReference type="InterPro" id="IPR052161">
    <property type="entry name" value="Mycobact_Acyl-CoA_DH"/>
</dbReference>
<feature type="domain" description="Acyl-CoA dehydrogenase/oxidase C-terminal" evidence="6">
    <location>
        <begin position="583"/>
        <end position="728"/>
    </location>
</feature>
<dbReference type="EMBL" id="JABVED010000001">
    <property type="protein sequence ID" value="MBC6445647.1"/>
    <property type="molecule type" value="Genomic_DNA"/>
</dbReference>
<dbReference type="InterPro" id="IPR013786">
    <property type="entry name" value="AcylCoA_DH/ox_N"/>
</dbReference>
<dbReference type="InterPro" id="IPR036250">
    <property type="entry name" value="AcylCo_DH-like_C"/>
</dbReference>
<comment type="caution">
    <text evidence="9">The sequence shown here is derived from an EMBL/GenBank/DDBJ whole genome shotgun (WGS) entry which is preliminary data.</text>
</comment>
<evidence type="ECO:0000256" key="2">
    <source>
        <dbReference type="ARBA" id="ARBA00009347"/>
    </source>
</evidence>
<evidence type="ECO:0000256" key="4">
    <source>
        <dbReference type="ARBA" id="ARBA00022827"/>
    </source>
</evidence>